<dbReference type="EMBL" id="ML977524">
    <property type="protein sequence ID" value="KAF2123648.1"/>
    <property type="molecule type" value="Genomic_DNA"/>
</dbReference>
<reference evidence="2" key="1">
    <citation type="journal article" date="2020" name="Stud. Mycol.">
        <title>101 Dothideomycetes genomes: a test case for predicting lifestyles and emergence of pathogens.</title>
        <authorList>
            <person name="Haridas S."/>
            <person name="Albert R."/>
            <person name="Binder M."/>
            <person name="Bloem J."/>
            <person name="Labutti K."/>
            <person name="Salamov A."/>
            <person name="Andreopoulos B."/>
            <person name="Baker S."/>
            <person name="Barry K."/>
            <person name="Bills G."/>
            <person name="Bluhm B."/>
            <person name="Cannon C."/>
            <person name="Castanera R."/>
            <person name="Culley D."/>
            <person name="Daum C."/>
            <person name="Ezra D."/>
            <person name="Gonzalez J."/>
            <person name="Henrissat B."/>
            <person name="Kuo A."/>
            <person name="Liang C."/>
            <person name="Lipzen A."/>
            <person name="Lutzoni F."/>
            <person name="Magnuson J."/>
            <person name="Mondo S."/>
            <person name="Nolan M."/>
            <person name="Ohm R."/>
            <person name="Pangilinan J."/>
            <person name="Park H.-J."/>
            <person name="Ramirez L."/>
            <person name="Alfaro M."/>
            <person name="Sun H."/>
            <person name="Tritt A."/>
            <person name="Yoshinaga Y."/>
            <person name="Zwiers L.-H."/>
            <person name="Turgeon B."/>
            <person name="Goodwin S."/>
            <person name="Spatafora J."/>
            <person name="Crous P."/>
            <person name="Grigoriev I."/>
        </authorList>
    </citation>
    <scope>NUCLEOTIDE SEQUENCE</scope>
    <source>
        <strain evidence="2">CBS 119687</strain>
    </source>
</reference>
<dbReference type="GeneID" id="54402616"/>
<organism evidence="2 3">
    <name type="scientific">Dothidotthia symphoricarpi CBS 119687</name>
    <dbReference type="NCBI Taxonomy" id="1392245"/>
    <lineage>
        <taxon>Eukaryota</taxon>
        <taxon>Fungi</taxon>
        <taxon>Dikarya</taxon>
        <taxon>Ascomycota</taxon>
        <taxon>Pezizomycotina</taxon>
        <taxon>Dothideomycetes</taxon>
        <taxon>Pleosporomycetidae</taxon>
        <taxon>Pleosporales</taxon>
        <taxon>Dothidotthiaceae</taxon>
        <taxon>Dothidotthia</taxon>
    </lineage>
</organism>
<gene>
    <name evidence="2" type="ORF">P153DRAFT_148786</name>
</gene>
<sequence>MAALGCWSWEGAASRLSASRSLRNAVMMRVSISWKACCACCTACCAKENFSRRSSISLSSSAARCIKSSARRCVSLSSCVMSGTVVLTGWLTGMSLGVRYWPSRSTGLTDCSASATNGAELGVSNRGNVVGSERGMGVGVVGKTAGVEGSSCNSPPRRSSTQSNGRLLGDWRHTRLAGRRLGVRKSSSMSSSGSCTPWSPRAVSTSGGSFWMCSSILQTPR</sequence>
<evidence type="ECO:0000256" key="1">
    <source>
        <dbReference type="SAM" id="MobiDB-lite"/>
    </source>
</evidence>
<keyword evidence="3" id="KW-1185">Reference proteome</keyword>
<feature type="compositionally biased region" description="Polar residues" evidence="1">
    <location>
        <begin position="150"/>
        <end position="165"/>
    </location>
</feature>
<dbReference type="AlphaFoldDB" id="A0A6A5ZZ08"/>
<name>A0A6A5ZZ08_9PLEO</name>
<accession>A0A6A5ZZ08</accession>
<evidence type="ECO:0000313" key="3">
    <source>
        <dbReference type="Proteomes" id="UP000799771"/>
    </source>
</evidence>
<protein>
    <submittedName>
        <fullName evidence="2">Uncharacterized protein</fullName>
    </submittedName>
</protein>
<evidence type="ECO:0000313" key="2">
    <source>
        <dbReference type="EMBL" id="KAF2123648.1"/>
    </source>
</evidence>
<feature type="region of interest" description="Disordered" evidence="1">
    <location>
        <begin position="147"/>
        <end position="166"/>
    </location>
</feature>
<proteinExistence type="predicted"/>
<dbReference type="RefSeq" id="XP_033518042.1">
    <property type="nucleotide sequence ID" value="XM_033662184.1"/>
</dbReference>
<dbReference type="Proteomes" id="UP000799771">
    <property type="component" value="Unassembled WGS sequence"/>
</dbReference>